<evidence type="ECO:0000313" key="1">
    <source>
        <dbReference type="EMBL" id="EKO34138.1"/>
    </source>
</evidence>
<comment type="caution">
    <text evidence="1">The sequence shown here is derived from an EMBL/GenBank/DDBJ whole genome shotgun (WGS) entry which is preliminary data.</text>
</comment>
<evidence type="ECO:0000313" key="2">
    <source>
        <dbReference type="Proteomes" id="UP000006329"/>
    </source>
</evidence>
<reference evidence="1" key="1">
    <citation type="submission" date="2012-10" db="EMBL/GenBank/DDBJ databases">
        <authorList>
            <person name="Harkins D.M."/>
            <person name="Durkin A.S."/>
            <person name="Brinkac L.M."/>
            <person name="Haft D.H."/>
            <person name="Selengut J.D."/>
            <person name="Sanka R."/>
            <person name="DePew J."/>
            <person name="Purushe J."/>
            <person name="Matthias M.A."/>
            <person name="Vinetz J.M."/>
            <person name="Sutton G.G."/>
            <person name="Nierman W.C."/>
            <person name="Fouts D.E."/>
        </authorList>
    </citation>
    <scope>NUCLEOTIDE SEQUENCE [LARGE SCALE GENOMIC DNA]</scope>
    <source>
        <strain evidence="1">MOR084</strain>
    </source>
</reference>
<sequence length="38" mass="4728">MFLLNCPCEFIPKPQMWELLRRFFMKNGSKSQREYKET</sequence>
<dbReference type="AlphaFoldDB" id="A0A0E2BFL4"/>
<accession>A0A0E2BFL4</accession>
<organism evidence="1 2">
    <name type="scientific">Leptospira santarosai str. MOR084</name>
    <dbReference type="NCBI Taxonomy" id="1049984"/>
    <lineage>
        <taxon>Bacteria</taxon>
        <taxon>Pseudomonadati</taxon>
        <taxon>Spirochaetota</taxon>
        <taxon>Spirochaetia</taxon>
        <taxon>Leptospirales</taxon>
        <taxon>Leptospiraceae</taxon>
        <taxon>Leptospira</taxon>
    </lineage>
</organism>
<dbReference type="EMBL" id="AHON02000036">
    <property type="protein sequence ID" value="EKO34138.1"/>
    <property type="molecule type" value="Genomic_DNA"/>
</dbReference>
<protein>
    <submittedName>
        <fullName evidence="1">Uncharacterized protein</fullName>
    </submittedName>
</protein>
<dbReference type="Proteomes" id="UP000006329">
    <property type="component" value="Unassembled WGS sequence"/>
</dbReference>
<gene>
    <name evidence="1" type="ORF">LEP1GSC179_0824</name>
</gene>
<name>A0A0E2BFL4_9LEPT</name>
<proteinExistence type="predicted"/>
<keyword evidence="2" id="KW-1185">Reference proteome</keyword>